<dbReference type="PRINTS" id="PR00313">
    <property type="entry name" value="CABNDNGRPT"/>
</dbReference>
<dbReference type="Proteomes" id="UP000505210">
    <property type="component" value="Chromosome"/>
</dbReference>
<dbReference type="InterPro" id="IPR001343">
    <property type="entry name" value="Hemolysn_Ca-bd"/>
</dbReference>
<keyword evidence="2" id="KW-0964">Secreted</keyword>
<reference evidence="3 4" key="1">
    <citation type="submission" date="2020-05" db="EMBL/GenBank/DDBJ databases">
        <title>Complete genome sequence of of a novel Thermoleptolyngbya strain isolated from hot springs of Ganzi, Sichuan China.</title>
        <authorList>
            <person name="Tang J."/>
            <person name="Daroch M."/>
            <person name="Li L."/>
            <person name="Waleron K."/>
            <person name="Waleron M."/>
            <person name="Waleron M."/>
        </authorList>
    </citation>
    <scope>NUCLEOTIDE SEQUENCE [LARGE SCALE GENOMIC DNA]</scope>
    <source>
        <strain evidence="3 4">PKUAC-SCTA183</strain>
    </source>
</reference>
<dbReference type="InterPro" id="IPR050557">
    <property type="entry name" value="RTX_toxin/Mannuronan_C5-epim"/>
</dbReference>
<dbReference type="AlphaFoldDB" id="A0A6M8B9V4"/>
<protein>
    <submittedName>
        <fullName evidence="3">Calcium-binding protein</fullName>
    </submittedName>
</protein>
<gene>
    <name evidence="3" type="ORF">HPC62_20280</name>
</gene>
<comment type="subcellular location">
    <subcellularLocation>
        <location evidence="1">Secreted</location>
    </subcellularLocation>
</comment>
<dbReference type="Pfam" id="PF00353">
    <property type="entry name" value="HemolysinCabind"/>
    <property type="match status" value="3"/>
</dbReference>
<dbReference type="EMBL" id="CP053661">
    <property type="protein sequence ID" value="QKD84199.1"/>
    <property type="molecule type" value="Genomic_DNA"/>
</dbReference>
<sequence>MATFNGTINAEVIFGTDAGDVINGNGSLGGYDQLFGNSGNDTISGSADEEDIYGGEGDDVIYGNGAVNNTEPSSFNGVAAYDILHGDGGNDKIYGGAGTDSIRGGTGNDTIYGNGGLDVLWGDDGDDLIYGGSQRDQIFGGNGKDTIYGNGGSDLIDGGAGADVIWLGSGDATVVLTAGQGPDTINNFQLGKTKFDVGNIGALSFQNVAGGAQIKEGANVLGVVSWTQASVLQSNVGSIFV</sequence>
<dbReference type="RefSeq" id="WP_172358246.1">
    <property type="nucleotide sequence ID" value="NZ_CP053661.1"/>
</dbReference>
<dbReference type="GO" id="GO:0005509">
    <property type="term" value="F:calcium ion binding"/>
    <property type="evidence" value="ECO:0007669"/>
    <property type="project" value="InterPro"/>
</dbReference>
<evidence type="ECO:0000256" key="1">
    <source>
        <dbReference type="ARBA" id="ARBA00004613"/>
    </source>
</evidence>
<evidence type="ECO:0000313" key="3">
    <source>
        <dbReference type="EMBL" id="QKD84199.1"/>
    </source>
</evidence>
<keyword evidence="4" id="KW-1185">Reference proteome</keyword>
<dbReference type="InterPro" id="IPR011049">
    <property type="entry name" value="Serralysin-like_metalloprot_C"/>
</dbReference>
<dbReference type="Gene3D" id="2.150.10.10">
    <property type="entry name" value="Serralysin-like metalloprotease, C-terminal"/>
    <property type="match status" value="3"/>
</dbReference>
<proteinExistence type="predicted"/>
<dbReference type="PANTHER" id="PTHR38340:SF1">
    <property type="entry name" value="S-LAYER PROTEIN"/>
    <property type="match status" value="1"/>
</dbReference>
<dbReference type="PANTHER" id="PTHR38340">
    <property type="entry name" value="S-LAYER PROTEIN"/>
    <property type="match status" value="1"/>
</dbReference>
<dbReference type="SUPFAM" id="SSF51120">
    <property type="entry name" value="beta-Roll"/>
    <property type="match status" value="2"/>
</dbReference>
<dbReference type="KEGG" id="theu:HPC62_20280"/>
<dbReference type="GO" id="GO:0005576">
    <property type="term" value="C:extracellular region"/>
    <property type="evidence" value="ECO:0007669"/>
    <property type="project" value="UniProtKB-SubCell"/>
</dbReference>
<dbReference type="InterPro" id="IPR018511">
    <property type="entry name" value="Hemolysin-typ_Ca-bd_CS"/>
</dbReference>
<evidence type="ECO:0000256" key="2">
    <source>
        <dbReference type="ARBA" id="ARBA00022525"/>
    </source>
</evidence>
<accession>A0A6M8B9V4</accession>
<evidence type="ECO:0000313" key="4">
    <source>
        <dbReference type="Proteomes" id="UP000505210"/>
    </source>
</evidence>
<dbReference type="PROSITE" id="PS00330">
    <property type="entry name" value="HEMOLYSIN_CALCIUM"/>
    <property type="match status" value="1"/>
</dbReference>
<organism evidence="3 4">
    <name type="scientific">Thermoleptolyngbya sichuanensis A183</name>
    <dbReference type="NCBI Taxonomy" id="2737172"/>
    <lineage>
        <taxon>Bacteria</taxon>
        <taxon>Bacillati</taxon>
        <taxon>Cyanobacteriota</taxon>
        <taxon>Cyanophyceae</taxon>
        <taxon>Oculatellales</taxon>
        <taxon>Oculatellaceae</taxon>
        <taxon>Thermoleptolyngbya</taxon>
        <taxon>Thermoleptolyngbya sichuanensis</taxon>
    </lineage>
</organism>
<name>A0A6M8B9V4_9CYAN</name>